<dbReference type="GO" id="GO:0002376">
    <property type="term" value="P:immune system process"/>
    <property type="evidence" value="ECO:0007669"/>
    <property type="project" value="UniProtKB-KW"/>
</dbReference>
<sequence length="136" mass="15330">ISLCQGAKFFFSFLVCSIAKTLSNKAVQTPPDLTKNVGDTVVFYCEHNISGYDRMLWYKQSNSETTALALISYTVGKGSLNNEDRFQERFTLNRQTTVEDLSISELQQSDSAVYYCGVSKQTAAHSYECRTKRPNI</sequence>
<keyword evidence="6" id="KW-1185">Reference proteome</keyword>
<dbReference type="InterPro" id="IPR036179">
    <property type="entry name" value="Ig-like_dom_sf"/>
</dbReference>
<dbReference type="PANTHER" id="PTHR23268:SF28">
    <property type="entry name" value="T CELL RECEPTOR BETA VARIABLE 19"/>
    <property type="match status" value="1"/>
</dbReference>
<dbReference type="GeneTree" id="ENSGT01150000288589"/>
<keyword evidence="2" id="KW-0391">Immunity</keyword>
<protein>
    <recommendedName>
        <fullName evidence="4">Ig-like domain-containing protein</fullName>
    </recommendedName>
</protein>
<dbReference type="InterPro" id="IPR013106">
    <property type="entry name" value="Ig_V-set"/>
</dbReference>
<reference evidence="5" key="3">
    <citation type="submission" date="2025-09" db="UniProtKB">
        <authorList>
            <consortium name="Ensembl"/>
        </authorList>
    </citation>
    <scope>IDENTIFICATION</scope>
</reference>
<reference evidence="5" key="2">
    <citation type="submission" date="2025-08" db="UniProtKB">
        <authorList>
            <consortium name="Ensembl"/>
        </authorList>
    </citation>
    <scope>IDENTIFICATION</scope>
</reference>
<dbReference type="PROSITE" id="PS50835">
    <property type="entry name" value="IG_LIKE"/>
    <property type="match status" value="1"/>
</dbReference>
<dbReference type="PANTHER" id="PTHR23268">
    <property type="entry name" value="T-CELL RECEPTOR BETA CHAIN"/>
    <property type="match status" value="1"/>
</dbReference>
<evidence type="ECO:0000313" key="6">
    <source>
        <dbReference type="Proteomes" id="UP001501920"/>
    </source>
</evidence>
<reference evidence="5 6" key="1">
    <citation type="submission" date="2020-10" db="EMBL/GenBank/DDBJ databases">
        <title>Pygocentrus nattereri (red-bellied piranha) genome, fPygNat1, primary haplotype.</title>
        <authorList>
            <person name="Myers G."/>
            <person name="Meyer A."/>
            <person name="Karagic N."/>
            <person name="Pippel M."/>
            <person name="Winkler S."/>
            <person name="Tracey A."/>
            <person name="Wood J."/>
            <person name="Formenti G."/>
            <person name="Howe K."/>
            <person name="Fedrigo O."/>
            <person name="Jarvis E.D."/>
        </authorList>
    </citation>
    <scope>NUCLEOTIDE SEQUENCE [LARGE SCALE GENOMIC DNA]</scope>
</reference>
<proteinExistence type="predicted"/>
<dbReference type="SMART" id="SM00409">
    <property type="entry name" value="IG"/>
    <property type="match status" value="1"/>
</dbReference>
<dbReference type="GO" id="GO:0007166">
    <property type="term" value="P:cell surface receptor signaling pathway"/>
    <property type="evidence" value="ECO:0007669"/>
    <property type="project" value="TreeGrafter"/>
</dbReference>
<dbReference type="Proteomes" id="UP001501920">
    <property type="component" value="Chromosome 10"/>
</dbReference>
<evidence type="ECO:0000259" key="4">
    <source>
        <dbReference type="PROSITE" id="PS50835"/>
    </source>
</evidence>
<dbReference type="InterPro" id="IPR013783">
    <property type="entry name" value="Ig-like_fold"/>
</dbReference>
<dbReference type="InterPro" id="IPR007110">
    <property type="entry name" value="Ig-like_dom"/>
</dbReference>
<dbReference type="GO" id="GO:0005886">
    <property type="term" value="C:plasma membrane"/>
    <property type="evidence" value="ECO:0007669"/>
    <property type="project" value="TreeGrafter"/>
</dbReference>
<accession>A0AAR2JHX8</accession>
<dbReference type="Pfam" id="PF07686">
    <property type="entry name" value="V-set"/>
    <property type="match status" value="1"/>
</dbReference>
<dbReference type="SMART" id="SM00406">
    <property type="entry name" value="IGv"/>
    <property type="match status" value="1"/>
</dbReference>
<evidence type="ECO:0000256" key="2">
    <source>
        <dbReference type="ARBA" id="ARBA00022859"/>
    </source>
</evidence>
<dbReference type="Ensembl" id="ENSPNAT00000076336.1">
    <property type="protein sequence ID" value="ENSPNAP00000051555.1"/>
    <property type="gene ID" value="ENSPNAG00000030142.1"/>
</dbReference>
<organism evidence="5 6">
    <name type="scientific">Pygocentrus nattereri</name>
    <name type="common">Red-bellied piranha</name>
    <dbReference type="NCBI Taxonomy" id="42514"/>
    <lineage>
        <taxon>Eukaryota</taxon>
        <taxon>Metazoa</taxon>
        <taxon>Chordata</taxon>
        <taxon>Craniata</taxon>
        <taxon>Vertebrata</taxon>
        <taxon>Euteleostomi</taxon>
        <taxon>Actinopterygii</taxon>
        <taxon>Neopterygii</taxon>
        <taxon>Teleostei</taxon>
        <taxon>Ostariophysi</taxon>
        <taxon>Characiformes</taxon>
        <taxon>Characoidei</taxon>
        <taxon>Pygocentrus</taxon>
    </lineage>
</organism>
<dbReference type="SUPFAM" id="SSF48726">
    <property type="entry name" value="Immunoglobulin"/>
    <property type="match status" value="1"/>
</dbReference>
<evidence type="ECO:0000256" key="3">
    <source>
        <dbReference type="SAM" id="SignalP"/>
    </source>
</evidence>
<feature type="chain" id="PRO_5043647300" description="Ig-like domain-containing protein" evidence="3">
    <location>
        <begin position="20"/>
        <end position="136"/>
    </location>
</feature>
<name>A0AAR2JHX8_PYGNA</name>
<evidence type="ECO:0000256" key="1">
    <source>
        <dbReference type="ARBA" id="ARBA00022729"/>
    </source>
</evidence>
<keyword evidence="1 3" id="KW-0732">Signal</keyword>
<evidence type="ECO:0000313" key="5">
    <source>
        <dbReference type="Ensembl" id="ENSPNAP00000051555.1"/>
    </source>
</evidence>
<feature type="domain" description="Ig-like" evidence="4">
    <location>
        <begin position="24"/>
        <end position="126"/>
    </location>
</feature>
<dbReference type="InterPro" id="IPR003599">
    <property type="entry name" value="Ig_sub"/>
</dbReference>
<dbReference type="AlphaFoldDB" id="A0AAR2JHX8"/>
<dbReference type="InterPro" id="IPR050413">
    <property type="entry name" value="TCR_beta_variable"/>
</dbReference>
<dbReference type="Gene3D" id="2.60.40.10">
    <property type="entry name" value="Immunoglobulins"/>
    <property type="match status" value="1"/>
</dbReference>
<feature type="signal peptide" evidence="3">
    <location>
        <begin position="1"/>
        <end position="19"/>
    </location>
</feature>